<dbReference type="AlphaFoldDB" id="A0A3D9CJE9"/>
<dbReference type="InterPro" id="IPR035451">
    <property type="entry name" value="Ada-like_dom_sf"/>
</dbReference>
<keyword evidence="4" id="KW-1185">Reference proteome</keyword>
<dbReference type="GO" id="GO:0003677">
    <property type="term" value="F:DNA binding"/>
    <property type="evidence" value="ECO:0007669"/>
    <property type="project" value="InterPro"/>
</dbReference>
<dbReference type="EMBL" id="QNUE01000011">
    <property type="protein sequence ID" value="REC65855.1"/>
    <property type="molecule type" value="Genomic_DNA"/>
</dbReference>
<dbReference type="Gene3D" id="3.40.10.10">
    <property type="entry name" value="DNA Methylphosphotriester Repair Domain"/>
    <property type="match status" value="1"/>
</dbReference>
<accession>A0A3D9CJE9</accession>
<gene>
    <name evidence="3" type="ORF">DRF59_13775</name>
</gene>
<reference evidence="3 4" key="1">
    <citation type="journal article" date="2007" name="Int. J. Syst. Evol. Microbiol.">
        <title>Chryseobacterium flavum sp. nov., isolated from polluted soil.</title>
        <authorList>
            <person name="Zhou Y."/>
            <person name="Dong J."/>
            <person name="Wang X."/>
            <person name="Huang X."/>
            <person name="Zhang K.Y."/>
            <person name="Zhang Y.Q."/>
            <person name="Guo Y.F."/>
            <person name="Lai R."/>
            <person name="Li W.J."/>
        </authorList>
    </citation>
    <scope>NUCLEOTIDE SEQUENCE [LARGE SCALE GENOMIC DNA]</scope>
    <source>
        <strain evidence="3 4">KCTC 12877</strain>
    </source>
</reference>
<dbReference type="RefSeq" id="WP_115961148.1">
    <property type="nucleotide sequence ID" value="NZ_CBCRVL010000018.1"/>
</dbReference>
<dbReference type="OrthoDB" id="894286at2"/>
<keyword evidence="1" id="KW-0010">Activator</keyword>
<dbReference type="Pfam" id="PF02805">
    <property type="entry name" value="Ada_Zn_binding"/>
    <property type="match status" value="1"/>
</dbReference>
<dbReference type="SUPFAM" id="SSF57884">
    <property type="entry name" value="Ada DNA repair protein, N-terminal domain (N-Ada 10)"/>
    <property type="match status" value="1"/>
</dbReference>
<evidence type="ECO:0000256" key="1">
    <source>
        <dbReference type="ARBA" id="ARBA00023159"/>
    </source>
</evidence>
<dbReference type="GO" id="GO:0008270">
    <property type="term" value="F:zinc ion binding"/>
    <property type="evidence" value="ECO:0007669"/>
    <property type="project" value="InterPro"/>
</dbReference>
<dbReference type="InterPro" id="IPR004026">
    <property type="entry name" value="Ada_DNA_repair_Zn-bd"/>
</dbReference>
<feature type="domain" description="Ada DNA repair metal-binding" evidence="2">
    <location>
        <begin position="23"/>
        <end position="68"/>
    </location>
</feature>
<protein>
    <submittedName>
        <fullName evidence="3">Metal-binding protein</fullName>
    </submittedName>
</protein>
<evidence type="ECO:0000313" key="4">
    <source>
        <dbReference type="Proteomes" id="UP000256769"/>
    </source>
</evidence>
<name>A0A3D9CJE9_9FLAO</name>
<sequence>MLQHTQLSDFSLKSKIHSREIRFAGNKKLKIYGLLRCTSGKRMKKENRVFFGSAEEAVQNNYRPCGNCMKKEYNIWKKQHTDKV</sequence>
<proteinExistence type="predicted"/>
<dbReference type="GO" id="GO:0006281">
    <property type="term" value="P:DNA repair"/>
    <property type="evidence" value="ECO:0007669"/>
    <property type="project" value="InterPro"/>
</dbReference>
<organism evidence="3 4">
    <name type="scientific">Chryseobacterium flavum</name>
    <dbReference type="NCBI Taxonomy" id="415851"/>
    <lineage>
        <taxon>Bacteria</taxon>
        <taxon>Pseudomonadati</taxon>
        <taxon>Bacteroidota</taxon>
        <taxon>Flavobacteriia</taxon>
        <taxon>Flavobacteriales</taxon>
        <taxon>Weeksellaceae</taxon>
        <taxon>Chryseobacterium group</taxon>
        <taxon>Chryseobacterium</taxon>
    </lineage>
</organism>
<comment type="caution">
    <text evidence="3">The sequence shown here is derived from an EMBL/GenBank/DDBJ whole genome shotgun (WGS) entry which is preliminary data.</text>
</comment>
<dbReference type="Proteomes" id="UP000256769">
    <property type="component" value="Unassembled WGS sequence"/>
</dbReference>
<dbReference type="GO" id="GO:0006355">
    <property type="term" value="P:regulation of DNA-templated transcription"/>
    <property type="evidence" value="ECO:0007669"/>
    <property type="project" value="InterPro"/>
</dbReference>
<dbReference type="GO" id="GO:0008168">
    <property type="term" value="F:methyltransferase activity"/>
    <property type="evidence" value="ECO:0007669"/>
    <property type="project" value="InterPro"/>
</dbReference>
<evidence type="ECO:0000313" key="3">
    <source>
        <dbReference type="EMBL" id="REC65855.1"/>
    </source>
</evidence>
<evidence type="ECO:0000259" key="2">
    <source>
        <dbReference type="Pfam" id="PF02805"/>
    </source>
</evidence>